<feature type="repeat" description="WD" evidence="6">
    <location>
        <begin position="1"/>
        <end position="33"/>
    </location>
</feature>
<dbReference type="OrthoDB" id="339900at2759"/>
<keyword evidence="4" id="KW-0677">Repeat</keyword>
<dbReference type="GO" id="GO:0005634">
    <property type="term" value="C:nucleus"/>
    <property type="evidence" value="ECO:0007669"/>
    <property type="project" value="UniProtKB-SubCell"/>
</dbReference>
<proteinExistence type="predicted"/>
<dbReference type="Gene3D" id="2.130.10.10">
    <property type="entry name" value="YVTN repeat-like/Quinoprotein amine dehydrogenase"/>
    <property type="match status" value="1"/>
</dbReference>
<dbReference type="PANTHER" id="PTHR16288:SF0">
    <property type="entry name" value="TRNA (GUANINE-N(7)-)-METHYLTRANSFERASE NON-CATALYTIC SUBUNIT WDR4"/>
    <property type="match status" value="1"/>
</dbReference>
<evidence type="ECO:0000256" key="5">
    <source>
        <dbReference type="ARBA" id="ARBA00023242"/>
    </source>
</evidence>
<keyword evidence="2 6" id="KW-0853">WD repeat</keyword>
<evidence type="ECO:0000313" key="7">
    <source>
        <dbReference type="EMBL" id="ORY73042.1"/>
    </source>
</evidence>
<dbReference type="GO" id="GO:0043527">
    <property type="term" value="C:tRNA methyltransferase complex"/>
    <property type="evidence" value="ECO:0007669"/>
    <property type="project" value="TreeGrafter"/>
</dbReference>
<dbReference type="PROSITE" id="PS50082">
    <property type="entry name" value="WD_REPEATS_2"/>
    <property type="match status" value="1"/>
</dbReference>
<protein>
    <submittedName>
        <fullName evidence="7">Uncharacterized protein</fullName>
    </submittedName>
</protein>
<evidence type="ECO:0000256" key="2">
    <source>
        <dbReference type="ARBA" id="ARBA00022574"/>
    </source>
</evidence>
<evidence type="ECO:0000313" key="8">
    <source>
        <dbReference type="Proteomes" id="UP000193920"/>
    </source>
</evidence>
<reference evidence="7 8" key="1">
    <citation type="submission" date="2016-08" db="EMBL/GenBank/DDBJ databases">
        <title>A Parts List for Fungal Cellulosomes Revealed by Comparative Genomics.</title>
        <authorList>
            <consortium name="DOE Joint Genome Institute"/>
            <person name="Haitjema C.H."/>
            <person name="Gilmore S.P."/>
            <person name="Henske J.K."/>
            <person name="Solomon K.V."/>
            <person name="De Groot R."/>
            <person name="Kuo A."/>
            <person name="Mondo S.J."/>
            <person name="Salamov A.A."/>
            <person name="Labutti K."/>
            <person name="Zhao Z."/>
            <person name="Chiniquy J."/>
            <person name="Barry K."/>
            <person name="Brewer H.M."/>
            <person name="Purvine S.O."/>
            <person name="Wright A.T."/>
            <person name="Boxma B."/>
            <person name="Van Alen T."/>
            <person name="Hackstein J.H."/>
            <person name="Baker S.E."/>
            <person name="Grigoriev I.V."/>
            <person name="O'Malley M.A."/>
        </authorList>
    </citation>
    <scope>NUCLEOTIDE SEQUENCE [LARGE SCALE GENOMIC DNA]</scope>
    <source>
        <strain evidence="7 8">G1</strain>
    </source>
</reference>
<dbReference type="InterPro" id="IPR028884">
    <property type="entry name" value="Trm82"/>
</dbReference>
<gene>
    <name evidence="7" type="ORF">LY90DRAFT_185937</name>
</gene>
<dbReference type="EMBL" id="MCOG01000036">
    <property type="protein sequence ID" value="ORY73042.1"/>
    <property type="molecule type" value="Genomic_DNA"/>
</dbReference>
<keyword evidence="8" id="KW-1185">Reference proteome</keyword>
<dbReference type="InterPro" id="IPR015943">
    <property type="entry name" value="WD40/YVTN_repeat-like_dom_sf"/>
</dbReference>
<dbReference type="GO" id="GO:0006400">
    <property type="term" value="P:tRNA modification"/>
    <property type="evidence" value="ECO:0007669"/>
    <property type="project" value="TreeGrafter"/>
</dbReference>
<name>A0A1Y2ENC5_9FUNG</name>
<evidence type="ECO:0000256" key="6">
    <source>
        <dbReference type="PROSITE-ProRule" id="PRU00221"/>
    </source>
</evidence>
<accession>A0A1Y2ENC5</accession>
<dbReference type="InterPro" id="IPR001680">
    <property type="entry name" value="WD40_rpt"/>
</dbReference>
<dbReference type="AlphaFoldDB" id="A0A1Y2ENC5"/>
<dbReference type="Proteomes" id="UP000193920">
    <property type="component" value="Unassembled WGS sequence"/>
</dbReference>
<evidence type="ECO:0000256" key="3">
    <source>
        <dbReference type="ARBA" id="ARBA00022694"/>
    </source>
</evidence>
<dbReference type="SUPFAM" id="SSF101898">
    <property type="entry name" value="NHL repeat"/>
    <property type="match status" value="1"/>
</dbReference>
<dbReference type="GO" id="GO:0005829">
    <property type="term" value="C:cytosol"/>
    <property type="evidence" value="ECO:0007669"/>
    <property type="project" value="TreeGrafter"/>
</dbReference>
<keyword evidence="5" id="KW-0539">Nucleus</keyword>
<evidence type="ECO:0000256" key="1">
    <source>
        <dbReference type="ARBA" id="ARBA00004123"/>
    </source>
</evidence>
<evidence type="ECO:0000256" key="4">
    <source>
        <dbReference type="ARBA" id="ARBA00022737"/>
    </source>
</evidence>
<organism evidence="7 8">
    <name type="scientific">Neocallimastix californiae</name>
    <dbReference type="NCBI Taxonomy" id="1754190"/>
    <lineage>
        <taxon>Eukaryota</taxon>
        <taxon>Fungi</taxon>
        <taxon>Fungi incertae sedis</taxon>
        <taxon>Chytridiomycota</taxon>
        <taxon>Chytridiomycota incertae sedis</taxon>
        <taxon>Neocallimastigomycetes</taxon>
        <taxon>Neocallimastigales</taxon>
        <taxon>Neocallimastigaceae</taxon>
        <taxon>Neocallimastix</taxon>
    </lineage>
</organism>
<keyword evidence="3" id="KW-0819">tRNA processing</keyword>
<dbReference type="STRING" id="1754190.A0A1Y2ENC5"/>
<comment type="caution">
    <text evidence="7">The sequence shown here is derived from an EMBL/GenBank/DDBJ whole genome shotgun (WGS) entry which is preliminary data.</text>
</comment>
<dbReference type="PANTHER" id="PTHR16288">
    <property type="entry name" value="WD40 REPEAT PROTEIN 4"/>
    <property type="match status" value="1"/>
</dbReference>
<dbReference type="GO" id="GO:0036265">
    <property type="term" value="P:RNA (guanine-N7)-methylation"/>
    <property type="evidence" value="ECO:0007669"/>
    <property type="project" value="InterPro"/>
</dbReference>
<sequence length="190" mass="22229">MIFISNNDKLLLSGGGDDYLYLWDFINAKIIQKIDIKTLIEEAIESNNLSSVESYNVKEITYYSKENIVAVCFEKLPLVFLFNVIKDKLYYKNTIINEDIILDIAFDNFGRLWISNFVDKNTKNIINVISKYSPVEYLSNEKLEFFENTDECESNDMSEYIVVENLRKEILDAKKAQQEEENIAKKQKTE</sequence>
<comment type="subcellular location">
    <subcellularLocation>
        <location evidence="1">Nucleus</location>
    </subcellularLocation>
</comment>